<gene>
    <name evidence="2" type="ORF">M2319_003156</name>
</gene>
<dbReference type="EMBL" id="JAOQNS010000009">
    <property type="protein sequence ID" value="MCW2308807.1"/>
    <property type="molecule type" value="Genomic_DNA"/>
</dbReference>
<sequence length="162" mass="16680">MARDNPAGKDEDFDALRVSRGLVAGASTATLATLSAGDGAPFASLVTVAPATGSGPVLLLSTLARHTRNIAADPRASLLFAGGDKNAEGLDDPLMAARITVVGEIVADPAPDLREAFLARHPEAAPYAGFSDFAIYRLVPKSAHLVAGFGRIVDVDPGELFD</sequence>
<feature type="domain" description="CREG-like beta-barrel" evidence="1">
    <location>
        <begin position="15"/>
        <end position="157"/>
    </location>
</feature>
<reference evidence="3" key="1">
    <citation type="submission" date="2023-07" db="EMBL/GenBank/DDBJ databases">
        <title>Genome sequencing of Purple Non-Sulfur Bacteria from various extreme environments.</title>
        <authorList>
            <person name="Mayer M."/>
        </authorList>
    </citation>
    <scope>NUCLEOTIDE SEQUENCE [LARGE SCALE GENOMIC DNA]</scope>
    <source>
        <strain evidence="3">DSM 17935</strain>
    </source>
</reference>
<dbReference type="PANTHER" id="PTHR13343">
    <property type="entry name" value="CREG1 PROTEIN"/>
    <property type="match status" value="1"/>
</dbReference>
<keyword evidence="3" id="KW-1185">Reference proteome</keyword>
<dbReference type="PANTHER" id="PTHR13343:SF17">
    <property type="entry name" value="CELLULAR REPRESSOR OF E1A-STIMULATED GENES, ISOFORM A"/>
    <property type="match status" value="1"/>
</dbReference>
<accession>A0ABT3HEH6</accession>
<dbReference type="InterPro" id="IPR012349">
    <property type="entry name" value="Split_barrel_FMN-bd"/>
</dbReference>
<name>A0ABT3HEH6_9HYPH</name>
<evidence type="ECO:0000313" key="2">
    <source>
        <dbReference type="EMBL" id="MCW2308807.1"/>
    </source>
</evidence>
<evidence type="ECO:0000313" key="3">
    <source>
        <dbReference type="Proteomes" id="UP001209755"/>
    </source>
</evidence>
<proteinExistence type="predicted"/>
<dbReference type="Proteomes" id="UP001209755">
    <property type="component" value="Unassembled WGS sequence"/>
</dbReference>
<dbReference type="InterPro" id="IPR014419">
    <property type="entry name" value="HutZ"/>
</dbReference>
<evidence type="ECO:0000259" key="1">
    <source>
        <dbReference type="Pfam" id="PF13883"/>
    </source>
</evidence>
<dbReference type="Gene3D" id="2.30.110.10">
    <property type="entry name" value="Electron Transport, Fmn-binding Protein, Chain A"/>
    <property type="match status" value="1"/>
</dbReference>
<protein>
    <submittedName>
        <fullName evidence="2">Heme iron utilization protein</fullName>
    </submittedName>
</protein>
<dbReference type="SUPFAM" id="SSF50475">
    <property type="entry name" value="FMN-binding split barrel"/>
    <property type="match status" value="1"/>
</dbReference>
<comment type="caution">
    <text evidence="2">The sequence shown here is derived from an EMBL/GenBank/DDBJ whole genome shotgun (WGS) entry which is preliminary data.</text>
</comment>
<dbReference type="RefSeq" id="WP_264602408.1">
    <property type="nucleotide sequence ID" value="NZ_JAOQNS010000009.1"/>
</dbReference>
<dbReference type="InterPro" id="IPR055343">
    <property type="entry name" value="CREG_beta-barrel"/>
</dbReference>
<dbReference type="Pfam" id="PF13883">
    <property type="entry name" value="CREG_beta-barrel"/>
    <property type="match status" value="1"/>
</dbReference>
<organism evidence="2 3">
    <name type="scientific">Rhodobium gokarnense</name>
    <dbReference type="NCBI Taxonomy" id="364296"/>
    <lineage>
        <taxon>Bacteria</taxon>
        <taxon>Pseudomonadati</taxon>
        <taxon>Pseudomonadota</taxon>
        <taxon>Alphaproteobacteria</taxon>
        <taxon>Hyphomicrobiales</taxon>
        <taxon>Rhodobiaceae</taxon>
        <taxon>Rhodobium</taxon>
    </lineage>
</organism>
<dbReference type="PIRSF" id="PIRSF004633">
    <property type="entry name" value="UCP_PLP_oxd"/>
    <property type="match status" value="1"/>
</dbReference>